<evidence type="ECO:0000313" key="2">
    <source>
        <dbReference type="EMBL" id="KAK8874102.1"/>
    </source>
</evidence>
<organism evidence="2 3">
    <name type="scientific">Apiospora arundinis</name>
    <dbReference type="NCBI Taxonomy" id="335852"/>
    <lineage>
        <taxon>Eukaryota</taxon>
        <taxon>Fungi</taxon>
        <taxon>Dikarya</taxon>
        <taxon>Ascomycota</taxon>
        <taxon>Pezizomycotina</taxon>
        <taxon>Sordariomycetes</taxon>
        <taxon>Xylariomycetidae</taxon>
        <taxon>Amphisphaeriales</taxon>
        <taxon>Apiosporaceae</taxon>
        <taxon>Apiospora</taxon>
    </lineage>
</organism>
<sequence>MDFVKQQISSAVKNASSNTANNSDPTNIKNDKDNNNGYAGGPKSVTPATAQGEPQQAQDLAKTISQDLANLRALGDNGNGSSGSGSGKNTNTYGLLPVDLSDEQLSQLGSHIGAAVAAERAENPDKSAEATGADTLKRMRDLESQGGDVAAALQGGVHQMAEKEAVEGAVEQGRMFLTQQQQEGGQERGSTDPTTTSPAATTTPTTASKPPVTRSKAAATLGEPQSGKGVVGGYSTTDFS</sequence>
<proteinExistence type="predicted"/>
<protein>
    <submittedName>
        <fullName evidence="2">Uncharacterized protein</fullName>
    </submittedName>
</protein>
<feature type="compositionally biased region" description="Polar residues" evidence="1">
    <location>
        <begin position="46"/>
        <end position="68"/>
    </location>
</feature>
<feature type="region of interest" description="Disordered" evidence="1">
    <location>
        <begin position="1"/>
        <end position="95"/>
    </location>
</feature>
<feature type="compositionally biased region" description="Polar residues" evidence="1">
    <location>
        <begin position="1"/>
        <end position="28"/>
    </location>
</feature>
<feature type="region of interest" description="Disordered" evidence="1">
    <location>
        <begin position="117"/>
        <end position="143"/>
    </location>
</feature>
<comment type="caution">
    <text evidence="2">The sequence shown here is derived from an EMBL/GenBank/DDBJ whole genome shotgun (WGS) entry which is preliminary data.</text>
</comment>
<feature type="compositionally biased region" description="Gly residues" evidence="1">
    <location>
        <begin position="77"/>
        <end position="86"/>
    </location>
</feature>
<dbReference type="Proteomes" id="UP001390339">
    <property type="component" value="Unassembled WGS sequence"/>
</dbReference>
<feature type="compositionally biased region" description="Low complexity" evidence="1">
    <location>
        <begin position="191"/>
        <end position="213"/>
    </location>
</feature>
<feature type="compositionally biased region" description="Basic and acidic residues" evidence="1">
    <location>
        <begin position="119"/>
        <end position="128"/>
    </location>
</feature>
<gene>
    <name evidence="2" type="ORF">PGQ11_004616</name>
</gene>
<evidence type="ECO:0000313" key="3">
    <source>
        <dbReference type="Proteomes" id="UP001390339"/>
    </source>
</evidence>
<keyword evidence="3" id="KW-1185">Reference proteome</keyword>
<reference evidence="2 3" key="1">
    <citation type="journal article" date="2024" name="IMA Fungus">
        <title>Apiospora arundinis, a panoply of carbohydrate-active enzymes and secondary metabolites.</title>
        <authorList>
            <person name="Sorensen T."/>
            <person name="Petersen C."/>
            <person name="Muurmann A.T."/>
            <person name="Christiansen J.V."/>
            <person name="Brundto M.L."/>
            <person name="Overgaard C.K."/>
            <person name="Boysen A.T."/>
            <person name="Wollenberg R.D."/>
            <person name="Larsen T.O."/>
            <person name="Sorensen J.L."/>
            <person name="Nielsen K.L."/>
            <person name="Sondergaard T.E."/>
        </authorList>
    </citation>
    <scope>NUCLEOTIDE SEQUENCE [LARGE SCALE GENOMIC DNA]</scope>
    <source>
        <strain evidence="2 3">AAU 773</strain>
    </source>
</reference>
<name>A0ABR2J9K9_9PEZI</name>
<dbReference type="EMBL" id="JAPCWZ010000003">
    <property type="protein sequence ID" value="KAK8874102.1"/>
    <property type="molecule type" value="Genomic_DNA"/>
</dbReference>
<feature type="region of interest" description="Disordered" evidence="1">
    <location>
        <begin position="163"/>
        <end position="240"/>
    </location>
</feature>
<evidence type="ECO:0000256" key="1">
    <source>
        <dbReference type="SAM" id="MobiDB-lite"/>
    </source>
</evidence>
<accession>A0ABR2J9K9</accession>